<dbReference type="PANTHER" id="PTHR42776">
    <property type="entry name" value="SERINE PEPTIDASE S9 FAMILY MEMBER"/>
    <property type="match status" value="1"/>
</dbReference>
<evidence type="ECO:0000256" key="1">
    <source>
        <dbReference type="ARBA" id="ARBA00022801"/>
    </source>
</evidence>
<accession>A0A7X5XUM8</accession>
<reference evidence="4 5" key="1">
    <citation type="submission" date="2020-03" db="EMBL/GenBank/DDBJ databases">
        <title>Genomic Encyclopedia of Type Strains, Phase IV (KMG-IV): sequencing the most valuable type-strain genomes for metagenomic binning, comparative biology and taxonomic classification.</title>
        <authorList>
            <person name="Goeker M."/>
        </authorList>
    </citation>
    <scope>NUCLEOTIDE SEQUENCE [LARGE SCALE GENOMIC DNA]</scope>
    <source>
        <strain evidence="4 5">DSM 25229</strain>
    </source>
</reference>
<evidence type="ECO:0000259" key="3">
    <source>
        <dbReference type="Pfam" id="PF00326"/>
    </source>
</evidence>
<dbReference type="GO" id="GO:0004177">
    <property type="term" value="F:aminopeptidase activity"/>
    <property type="evidence" value="ECO:0007669"/>
    <property type="project" value="UniProtKB-KW"/>
</dbReference>
<dbReference type="Pfam" id="PF00326">
    <property type="entry name" value="Peptidase_S9"/>
    <property type="match status" value="1"/>
</dbReference>
<evidence type="ECO:0000313" key="4">
    <source>
        <dbReference type="EMBL" id="NJB91318.1"/>
    </source>
</evidence>
<dbReference type="InterPro" id="IPR029058">
    <property type="entry name" value="AB_hydrolase_fold"/>
</dbReference>
<dbReference type="Gene3D" id="3.40.50.1820">
    <property type="entry name" value="alpha/beta hydrolase"/>
    <property type="match status" value="1"/>
</dbReference>
<protein>
    <submittedName>
        <fullName evidence="4">Dipeptidyl aminopeptidase/acylaminoacyl peptidase</fullName>
    </submittedName>
</protein>
<dbReference type="SUPFAM" id="SSF82171">
    <property type="entry name" value="DPP6 N-terminal domain-like"/>
    <property type="match status" value="1"/>
</dbReference>
<evidence type="ECO:0000313" key="5">
    <source>
        <dbReference type="Proteomes" id="UP000535078"/>
    </source>
</evidence>
<dbReference type="Proteomes" id="UP000535078">
    <property type="component" value="Unassembled WGS sequence"/>
</dbReference>
<dbReference type="InterPro" id="IPR001375">
    <property type="entry name" value="Peptidase_S9_cat"/>
</dbReference>
<dbReference type="SUPFAM" id="SSF53474">
    <property type="entry name" value="alpha/beta-Hydrolases"/>
    <property type="match status" value="1"/>
</dbReference>
<dbReference type="PANTHER" id="PTHR42776:SF27">
    <property type="entry name" value="DIPEPTIDYL PEPTIDASE FAMILY MEMBER 6"/>
    <property type="match status" value="1"/>
</dbReference>
<dbReference type="GO" id="GO:0006508">
    <property type="term" value="P:proteolysis"/>
    <property type="evidence" value="ECO:0007669"/>
    <property type="project" value="InterPro"/>
</dbReference>
<evidence type="ECO:0000256" key="2">
    <source>
        <dbReference type="SAM" id="SignalP"/>
    </source>
</evidence>
<keyword evidence="1" id="KW-0378">Hydrolase</keyword>
<keyword evidence="4" id="KW-0645">Protease</keyword>
<feature type="signal peptide" evidence="2">
    <location>
        <begin position="1"/>
        <end position="24"/>
    </location>
</feature>
<name>A0A7X5XUM8_9SPHN</name>
<sequence>MPTSMPVRGLWTMVLFMLASPVQAQEQDAAARFGAVGAIDSISLSPDGGQIAFISPSTRGGNDLFVVGTNDGASPRRILRANGAPEFLFWCDWESPARILCGTGGRQTAGRDIVHFSRMVALDSDGENRIFIRGENRYVRFGSQLINWLPGQDNRIMLISPAGAVNSISTFNDDERLIEGARTYAVGYLTDDAGRLRVLVSNAPSGTGMVDETFRYFARPETGGAWQPLSAHDIATGEGFRPVSIEEGTNHAFGFGKVDGRTAIQRIALEGAAKIETIFAHPEVDVSDILRIGQGGRVVGAVYSTEKPHAVYFDPGIKALAAQLETALEGRMVRIIDATVDESRFLLWAGSDTDAGRYYLFDATAKRLRPLLVDRPMLEGVALSEVRPISYAAADGTRIPAYLTLPPGKTGVAGLPAIVMPHGGPSARDEWGFDWMAQYFAQRGFAVLQPNFRGSAGYGDDWYQRNGFQSWRTAVGDVADAGRWLVAEGAPAGRLSIVGWSYGGYAALQSGVIAPDLFQKIVAIAPVTDLSQLRREESRYTSGRIKRDFIGTGPHLREGSPAENAGRIHAPVLLFHGTLDQNVEIAQSKTMVRALKDAGRPVELVEYPGLAHSLGTAAARTDMLRRIDAFLAK</sequence>
<keyword evidence="5" id="KW-1185">Reference proteome</keyword>
<comment type="caution">
    <text evidence="4">The sequence shown here is derived from an EMBL/GenBank/DDBJ whole genome shotgun (WGS) entry which is preliminary data.</text>
</comment>
<dbReference type="GO" id="GO:0004252">
    <property type="term" value="F:serine-type endopeptidase activity"/>
    <property type="evidence" value="ECO:0007669"/>
    <property type="project" value="TreeGrafter"/>
</dbReference>
<organism evidence="4 5">
    <name type="scientific">Sphingopyxis italica</name>
    <dbReference type="NCBI Taxonomy" id="1129133"/>
    <lineage>
        <taxon>Bacteria</taxon>
        <taxon>Pseudomonadati</taxon>
        <taxon>Pseudomonadota</taxon>
        <taxon>Alphaproteobacteria</taxon>
        <taxon>Sphingomonadales</taxon>
        <taxon>Sphingomonadaceae</taxon>
        <taxon>Sphingopyxis</taxon>
    </lineage>
</organism>
<dbReference type="RefSeq" id="WP_167922678.1">
    <property type="nucleotide sequence ID" value="NZ_JAATIT010000005.1"/>
</dbReference>
<keyword evidence="4" id="KW-0031">Aminopeptidase</keyword>
<proteinExistence type="predicted"/>
<dbReference type="AlphaFoldDB" id="A0A7X5XUM8"/>
<keyword evidence="2" id="KW-0732">Signal</keyword>
<dbReference type="EMBL" id="JAATIT010000005">
    <property type="protein sequence ID" value="NJB91318.1"/>
    <property type="molecule type" value="Genomic_DNA"/>
</dbReference>
<gene>
    <name evidence="4" type="ORF">GGR90_003527</name>
</gene>
<feature type="chain" id="PRO_5030581324" evidence="2">
    <location>
        <begin position="25"/>
        <end position="633"/>
    </location>
</feature>
<feature type="domain" description="Peptidase S9 prolyl oligopeptidase catalytic" evidence="3">
    <location>
        <begin position="431"/>
        <end position="633"/>
    </location>
</feature>